<feature type="compositionally biased region" description="Basic and acidic residues" evidence="1">
    <location>
        <begin position="94"/>
        <end position="105"/>
    </location>
</feature>
<dbReference type="PANTHER" id="PTHR39475:SF1">
    <property type="entry name" value="CONIDIATION-SPECIFIC PROTEIN 6"/>
    <property type="match status" value="1"/>
</dbReference>
<feature type="compositionally biased region" description="Basic and acidic residues" evidence="1">
    <location>
        <begin position="14"/>
        <end position="29"/>
    </location>
</feature>
<dbReference type="InParanoid" id="D8QL21"/>
<accession>D8QL21</accession>
<dbReference type="OMA" id="NPPDSNR"/>
<name>D8QL21_SCHCM</name>
<feature type="region of interest" description="Disordered" evidence="1">
    <location>
        <begin position="1"/>
        <end position="105"/>
    </location>
</feature>
<gene>
    <name evidence="2" type="ORF">SCHCODRAFT_62292</name>
</gene>
<dbReference type="KEGG" id="scm:SCHCO_02644453"/>
<feature type="compositionally biased region" description="Basic and acidic residues" evidence="1">
    <location>
        <begin position="38"/>
        <end position="59"/>
    </location>
</feature>
<reference evidence="2 3" key="1">
    <citation type="journal article" date="2010" name="Nat. Biotechnol.">
        <title>Genome sequence of the model mushroom Schizophyllum commune.</title>
        <authorList>
            <person name="Ohm R.A."/>
            <person name="de Jong J.F."/>
            <person name="Lugones L.G."/>
            <person name="Aerts A."/>
            <person name="Kothe E."/>
            <person name="Stajich J.E."/>
            <person name="de Vries R.P."/>
            <person name="Record E."/>
            <person name="Levasseur A."/>
            <person name="Baker S.E."/>
            <person name="Bartholomew K.A."/>
            <person name="Coutinho P.M."/>
            <person name="Erdmann S."/>
            <person name="Fowler T.J."/>
            <person name="Gathman A.C."/>
            <person name="Lombard V."/>
            <person name="Henrissat B."/>
            <person name="Knabe N."/>
            <person name="Kuees U."/>
            <person name="Lilly W.W."/>
            <person name="Lindquist E."/>
            <person name="Lucas S."/>
            <person name="Magnuson J.K."/>
            <person name="Piumi F."/>
            <person name="Raudaskoski M."/>
            <person name="Salamov A."/>
            <person name="Schmutz J."/>
            <person name="Schwarze F.W.M.R."/>
            <person name="vanKuyk P.A."/>
            <person name="Horton J.S."/>
            <person name="Grigoriev I.V."/>
            <person name="Woesten H.A.B."/>
        </authorList>
    </citation>
    <scope>NUCLEOTIDE SEQUENCE [LARGE SCALE GENOMIC DNA]</scope>
    <source>
        <strain evidence="3">H4-8 / FGSC 9210</strain>
    </source>
</reference>
<dbReference type="Proteomes" id="UP000007431">
    <property type="component" value="Unassembled WGS sequence"/>
</dbReference>
<dbReference type="GeneID" id="9592986"/>
<organism evidence="3">
    <name type="scientific">Schizophyllum commune (strain H4-8 / FGSC 9210)</name>
    <name type="common">Split gill fungus</name>
    <dbReference type="NCBI Taxonomy" id="578458"/>
    <lineage>
        <taxon>Eukaryota</taxon>
        <taxon>Fungi</taxon>
        <taxon>Dikarya</taxon>
        <taxon>Basidiomycota</taxon>
        <taxon>Agaricomycotina</taxon>
        <taxon>Agaricomycetes</taxon>
        <taxon>Agaricomycetidae</taxon>
        <taxon>Agaricales</taxon>
        <taxon>Schizophyllaceae</taxon>
        <taxon>Schizophyllum</taxon>
    </lineage>
</organism>
<dbReference type="HOGENOM" id="CLU_135765_1_0_1"/>
<dbReference type="EMBL" id="GL377317">
    <property type="protein sequence ID" value="EFI91529.1"/>
    <property type="molecule type" value="Genomic_DNA"/>
</dbReference>
<evidence type="ECO:0000313" key="3">
    <source>
        <dbReference type="Proteomes" id="UP000007431"/>
    </source>
</evidence>
<sequence length="105" mass="11496">MQSNVGNSQVYNDGDQRNPKGSVHDRAAYEEGVPNSHDVLDSKDERSIANRLAAAEKQDSPSPHTITDPLKPAQDHGNEPSRGAQIDAELQAEDESRLKEKGIKH</sequence>
<dbReference type="VEuPathDB" id="FungiDB:SCHCODRAFT_02644453"/>
<evidence type="ECO:0000256" key="1">
    <source>
        <dbReference type="SAM" id="MobiDB-lite"/>
    </source>
</evidence>
<dbReference type="eggNOG" id="ENOG502SC0A">
    <property type="taxonomic scope" value="Eukaryota"/>
</dbReference>
<keyword evidence="3" id="KW-1185">Reference proteome</keyword>
<dbReference type="PANTHER" id="PTHR39475">
    <property type="entry name" value="CONIDIATION-SPECIFIC PROTEIN 6"/>
    <property type="match status" value="1"/>
</dbReference>
<dbReference type="OrthoDB" id="3358750at2759"/>
<feature type="compositionally biased region" description="Polar residues" evidence="1">
    <location>
        <begin position="1"/>
        <end position="11"/>
    </location>
</feature>
<proteinExistence type="predicted"/>
<evidence type="ECO:0000313" key="2">
    <source>
        <dbReference type="EMBL" id="EFI91529.1"/>
    </source>
</evidence>
<protein>
    <submittedName>
        <fullName evidence="2">Uncharacterized protein</fullName>
    </submittedName>
</protein>
<dbReference type="AlphaFoldDB" id="D8QL21"/>